<feature type="transmembrane region" description="Helical" evidence="5">
    <location>
        <begin position="200"/>
        <end position="218"/>
    </location>
</feature>
<dbReference type="KEGG" id="epa:110245688"/>
<name>A0A913XNH8_EXADI</name>
<feature type="transmembrane region" description="Helical" evidence="5">
    <location>
        <begin position="454"/>
        <end position="473"/>
    </location>
</feature>
<dbReference type="Proteomes" id="UP000887567">
    <property type="component" value="Unplaced"/>
</dbReference>
<organism evidence="7 8">
    <name type="scientific">Exaiptasia diaphana</name>
    <name type="common">Tropical sea anemone</name>
    <name type="synonym">Aiptasia pulchella</name>
    <dbReference type="NCBI Taxonomy" id="2652724"/>
    <lineage>
        <taxon>Eukaryota</taxon>
        <taxon>Metazoa</taxon>
        <taxon>Cnidaria</taxon>
        <taxon>Anthozoa</taxon>
        <taxon>Hexacorallia</taxon>
        <taxon>Actiniaria</taxon>
        <taxon>Aiptasiidae</taxon>
        <taxon>Exaiptasia</taxon>
    </lineage>
</organism>
<dbReference type="PROSITE" id="PS00216">
    <property type="entry name" value="SUGAR_TRANSPORT_1"/>
    <property type="match status" value="2"/>
</dbReference>
<feature type="transmembrane region" description="Helical" evidence="5">
    <location>
        <begin position="110"/>
        <end position="129"/>
    </location>
</feature>
<evidence type="ECO:0000313" key="8">
    <source>
        <dbReference type="Proteomes" id="UP000887567"/>
    </source>
</evidence>
<feature type="transmembrane region" description="Helical" evidence="5">
    <location>
        <begin position="362"/>
        <end position="381"/>
    </location>
</feature>
<evidence type="ECO:0000256" key="2">
    <source>
        <dbReference type="ARBA" id="ARBA00022692"/>
    </source>
</evidence>
<dbReference type="PROSITE" id="PS00217">
    <property type="entry name" value="SUGAR_TRANSPORT_2"/>
    <property type="match status" value="1"/>
</dbReference>
<dbReference type="GO" id="GO:0016020">
    <property type="term" value="C:membrane"/>
    <property type="evidence" value="ECO:0007669"/>
    <property type="project" value="UniProtKB-SubCell"/>
</dbReference>
<keyword evidence="3 5" id="KW-1133">Transmembrane helix</keyword>
<keyword evidence="2 5" id="KW-0812">Transmembrane</keyword>
<reference evidence="7" key="1">
    <citation type="submission" date="2022-11" db="UniProtKB">
        <authorList>
            <consortium name="EnsemblMetazoa"/>
        </authorList>
    </citation>
    <scope>IDENTIFICATION</scope>
</reference>
<dbReference type="PANTHER" id="PTHR24064">
    <property type="entry name" value="SOLUTE CARRIER FAMILY 22 MEMBER"/>
    <property type="match status" value="1"/>
</dbReference>
<evidence type="ECO:0000256" key="4">
    <source>
        <dbReference type="ARBA" id="ARBA00023136"/>
    </source>
</evidence>
<keyword evidence="8" id="KW-1185">Reference proteome</keyword>
<dbReference type="Pfam" id="PF00083">
    <property type="entry name" value="Sugar_tr"/>
    <property type="match status" value="1"/>
</dbReference>
<feature type="transmembrane region" description="Helical" evidence="5">
    <location>
        <begin position="138"/>
        <end position="162"/>
    </location>
</feature>
<feature type="transmembrane region" description="Helical" evidence="5">
    <location>
        <begin position="21"/>
        <end position="47"/>
    </location>
</feature>
<dbReference type="OrthoDB" id="5969161at2759"/>
<dbReference type="SUPFAM" id="SSF103473">
    <property type="entry name" value="MFS general substrate transporter"/>
    <property type="match status" value="1"/>
</dbReference>
<proteinExistence type="predicted"/>
<feature type="transmembrane region" description="Helical" evidence="5">
    <location>
        <begin position="393"/>
        <end position="413"/>
    </location>
</feature>
<feature type="domain" description="Major facilitator superfamily (MFS) profile" evidence="6">
    <location>
        <begin position="24"/>
        <end position="478"/>
    </location>
</feature>
<feature type="transmembrane region" description="Helical" evidence="5">
    <location>
        <begin position="168"/>
        <end position="188"/>
    </location>
</feature>
<dbReference type="EnsemblMetazoa" id="XM_021051975.1">
    <property type="protein sequence ID" value="XP_020907634.1"/>
    <property type="gene ID" value="LOC110245688"/>
</dbReference>
<evidence type="ECO:0000256" key="3">
    <source>
        <dbReference type="ARBA" id="ARBA00022989"/>
    </source>
</evidence>
<dbReference type="InterPro" id="IPR005828">
    <property type="entry name" value="MFS_sugar_transport-like"/>
</dbReference>
<evidence type="ECO:0000256" key="1">
    <source>
        <dbReference type="ARBA" id="ARBA00004141"/>
    </source>
</evidence>
<dbReference type="RefSeq" id="XP_020907634.1">
    <property type="nucleotide sequence ID" value="XM_021051975.1"/>
</dbReference>
<comment type="subcellular location">
    <subcellularLocation>
        <location evidence="1">Membrane</location>
        <topology evidence="1">Multi-pass membrane protein</topology>
    </subcellularLocation>
</comment>
<dbReference type="GeneID" id="110245688"/>
<protein>
    <recommendedName>
        <fullName evidence="6">Major facilitator superfamily (MFS) profile domain-containing protein</fullName>
    </recommendedName>
</protein>
<dbReference type="InterPro" id="IPR020846">
    <property type="entry name" value="MFS_dom"/>
</dbReference>
<keyword evidence="4 5" id="KW-0472">Membrane</keyword>
<dbReference type="OMA" id="ICCCILP"/>
<feature type="transmembrane region" description="Helical" evidence="5">
    <location>
        <begin position="300"/>
        <end position="320"/>
    </location>
</feature>
<dbReference type="PROSITE" id="PS50850">
    <property type="entry name" value="MFS"/>
    <property type="match status" value="1"/>
</dbReference>
<dbReference type="InterPro" id="IPR036259">
    <property type="entry name" value="MFS_trans_sf"/>
</dbReference>
<dbReference type="AlphaFoldDB" id="A0A913XNH8"/>
<evidence type="ECO:0000313" key="7">
    <source>
        <dbReference type="EnsemblMetazoa" id="XP_020907634.1"/>
    </source>
</evidence>
<dbReference type="Gene3D" id="1.20.1250.20">
    <property type="entry name" value="MFS general substrate transporter like domains"/>
    <property type="match status" value="1"/>
</dbReference>
<dbReference type="CDD" id="cd17317">
    <property type="entry name" value="MFS_SLC22"/>
    <property type="match status" value="1"/>
</dbReference>
<sequence>MDPLSTDEVLDKIGSFGRYQFLLLILMGFMQIFGDGFQGMIASFLAAEPPWRCVSNSSSCNITGSFSPGQDGYKLRCRLHRDQWEFDTSEFTSIVSEWDLVCDRSSLSSMAKSIVFAGYMVGVIFGGILSDKIGRKPIVFFPSVLASILALTASFANVFWLFAVLRGLVGVCLGSASLAMFVLMVEYVGVKHRAMAGTSLWYFFTISLMMLVLFAYLLREWRMLSIAAAAPGLLQVLFWWFLPESSRWLITRGKQDESKAYFTKIARFNGKEMPPNPIAVVEEKQRVGDIRDLFCSLKHARITLSIWFSWLVVSMVYWGTLFSFDTFGGNRYLAFFLVAIVEVPSIFFTIKSMDRFGRKKSLLVSLILASIASTAAVLLQRDPSQTGFRVGRIVMSMTAKFFITFAFDTLYVFSAELFPTVARKVGLGTSSAAGRIGSISAPFIVQLISIHALIPYSIFAIASFIACVLCFTLQETNNEPTKEAVESETEKLVHNVDDYGTNDERQSLI</sequence>
<evidence type="ECO:0000259" key="6">
    <source>
        <dbReference type="PROSITE" id="PS50850"/>
    </source>
</evidence>
<dbReference type="InterPro" id="IPR005829">
    <property type="entry name" value="Sugar_transporter_CS"/>
</dbReference>
<dbReference type="GO" id="GO:0022857">
    <property type="term" value="F:transmembrane transporter activity"/>
    <property type="evidence" value="ECO:0007669"/>
    <property type="project" value="InterPro"/>
</dbReference>
<feature type="transmembrane region" description="Helical" evidence="5">
    <location>
        <begin position="425"/>
        <end position="448"/>
    </location>
</feature>
<evidence type="ECO:0000256" key="5">
    <source>
        <dbReference type="SAM" id="Phobius"/>
    </source>
</evidence>
<accession>A0A913XNH8</accession>
<feature type="transmembrane region" description="Helical" evidence="5">
    <location>
        <begin position="332"/>
        <end position="350"/>
    </location>
</feature>
<feature type="transmembrane region" description="Helical" evidence="5">
    <location>
        <begin position="224"/>
        <end position="242"/>
    </location>
</feature>